<comment type="caution">
    <text evidence="2">The sequence shown here is derived from an EMBL/GenBank/DDBJ whole genome shotgun (WGS) entry which is preliminary data.</text>
</comment>
<evidence type="ECO:0000313" key="2">
    <source>
        <dbReference type="EMBL" id="GBP85591.1"/>
    </source>
</evidence>
<gene>
    <name evidence="2" type="ORF">EVAR_50565_1</name>
</gene>
<dbReference type="Proteomes" id="UP000299102">
    <property type="component" value="Unassembled WGS sequence"/>
</dbReference>
<feature type="region of interest" description="Disordered" evidence="1">
    <location>
        <begin position="1"/>
        <end position="21"/>
    </location>
</feature>
<name>A0A4C1Z9X2_EUMVA</name>
<dbReference type="EMBL" id="BGZK01001747">
    <property type="protein sequence ID" value="GBP85591.1"/>
    <property type="molecule type" value="Genomic_DNA"/>
</dbReference>
<evidence type="ECO:0000256" key="1">
    <source>
        <dbReference type="SAM" id="MobiDB-lite"/>
    </source>
</evidence>
<reference evidence="2 3" key="1">
    <citation type="journal article" date="2019" name="Commun. Biol.">
        <title>The bagworm genome reveals a unique fibroin gene that provides high tensile strength.</title>
        <authorList>
            <person name="Kono N."/>
            <person name="Nakamura H."/>
            <person name="Ohtoshi R."/>
            <person name="Tomita M."/>
            <person name="Numata K."/>
            <person name="Arakawa K."/>
        </authorList>
    </citation>
    <scope>NUCLEOTIDE SEQUENCE [LARGE SCALE GENOMIC DNA]</scope>
</reference>
<protein>
    <submittedName>
        <fullName evidence="2">Uncharacterized protein</fullName>
    </submittedName>
</protein>
<accession>A0A4C1Z9X2</accession>
<sequence length="104" mass="12184">MRVAREGRRSSPPMDTPNPREYTSALLISNATDETITSRLHSGTAIERLRRGRNVEIDHVRHKTKTEAVQVAIEYRKRLKKFKRTFPDEQQMPFDSSYHFKALQ</sequence>
<dbReference type="AlphaFoldDB" id="A0A4C1Z9X2"/>
<proteinExistence type="predicted"/>
<organism evidence="2 3">
    <name type="scientific">Eumeta variegata</name>
    <name type="common">Bagworm moth</name>
    <name type="synonym">Eumeta japonica</name>
    <dbReference type="NCBI Taxonomy" id="151549"/>
    <lineage>
        <taxon>Eukaryota</taxon>
        <taxon>Metazoa</taxon>
        <taxon>Ecdysozoa</taxon>
        <taxon>Arthropoda</taxon>
        <taxon>Hexapoda</taxon>
        <taxon>Insecta</taxon>
        <taxon>Pterygota</taxon>
        <taxon>Neoptera</taxon>
        <taxon>Endopterygota</taxon>
        <taxon>Lepidoptera</taxon>
        <taxon>Glossata</taxon>
        <taxon>Ditrysia</taxon>
        <taxon>Tineoidea</taxon>
        <taxon>Psychidae</taxon>
        <taxon>Oiketicinae</taxon>
        <taxon>Eumeta</taxon>
    </lineage>
</organism>
<evidence type="ECO:0000313" key="3">
    <source>
        <dbReference type="Proteomes" id="UP000299102"/>
    </source>
</evidence>
<keyword evidence="3" id="KW-1185">Reference proteome</keyword>